<dbReference type="AlphaFoldDB" id="F0ZLH8"/>
<dbReference type="Proteomes" id="UP000001064">
    <property type="component" value="Unassembled WGS sequence"/>
</dbReference>
<dbReference type="InterPro" id="IPR031100">
    <property type="entry name" value="LOG_fam"/>
</dbReference>
<name>F0ZLH8_DICPU</name>
<organism evidence="1 2">
    <name type="scientific">Dictyostelium purpureum</name>
    <name type="common">Slime mold</name>
    <dbReference type="NCBI Taxonomy" id="5786"/>
    <lineage>
        <taxon>Eukaryota</taxon>
        <taxon>Amoebozoa</taxon>
        <taxon>Evosea</taxon>
        <taxon>Eumycetozoa</taxon>
        <taxon>Dictyostelia</taxon>
        <taxon>Dictyosteliales</taxon>
        <taxon>Dictyosteliaceae</taxon>
        <taxon>Dictyostelium</taxon>
    </lineage>
</organism>
<sequence>MIPGTKKIKNICVFCGSRKGNDEKYVEVTKQLASEMGKRGYGLVYGGGNIGIMGAVSHGVQEAGGNVKGIIPRSLSPKEISGTTVGEVTYVDSMHTRKEIMYNSSDAFIALPGGIGTFEELFECMTWVQLGIHSKPVGILNVNGYYDHLVSLLKNSVDSGFVDGRFISSLIVETDPIELLNKLESNSLYKSEITWLTSSQA</sequence>
<dbReference type="GO" id="GO:0005829">
    <property type="term" value="C:cytosol"/>
    <property type="evidence" value="ECO:0000318"/>
    <property type="project" value="GO_Central"/>
</dbReference>
<reference evidence="2" key="1">
    <citation type="journal article" date="2011" name="Genome Biol.">
        <title>Comparative genomics of the social amoebae Dictyostelium discoideum and Dictyostelium purpureum.</title>
        <authorList>
            <consortium name="US DOE Joint Genome Institute (JGI-PGF)"/>
            <person name="Sucgang R."/>
            <person name="Kuo A."/>
            <person name="Tian X."/>
            <person name="Salerno W."/>
            <person name="Parikh A."/>
            <person name="Feasley C.L."/>
            <person name="Dalin E."/>
            <person name="Tu H."/>
            <person name="Huang E."/>
            <person name="Barry K."/>
            <person name="Lindquist E."/>
            <person name="Shapiro H."/>
            <person name="Bruce D."/>
            <person name="Schmutz J."/>
            <person name="Salamov A."/>
            <person name="Fey P."/>
            <person name="Gaudet P."/>
            <person name="Anjard C."/>
            <person name="Babu M.M."/>
            <person name="Basu S."/>
            <person name="Bushmanova Y."/>
            <person name="van der Wel H."/>
            <person name="Katoh-Kurasawa M."/>
            <person name="Dinh C."/>
            <person name="Coutinho P.M."/>
            <person name="Saito T."/>
            <person name="Elias M."/>
            <person name="Schaap P."/>
            <person name="Kay R.R."/>
            <person name="Henrissat B."/>
            <person name="Eichinger L."/>
            <person name="Rivero F."/>
            <person name="Putnam N.H."/>
            <person name="West C.M."/>
            <person name="Loomis W.F."/>
            <person name="Chisholm R.L."/>
            <person name="Shaulsky G."/>
            <person name="Strassmann J.E."/>
            <person name="Queller D.C."/>
            <person name="Kuspa A."/>
            <person name="Grigoriev I.V."/>
        </authorList>
    </citation>
    <scope>NUCLEOTIDE SEQUENCE [LARGE SCALE GENOMIC DNA]</scope>
    <source>
        <strain evidence="2">QSDP1</strain>
    </source>
</reference>
<dbReference type="InParanoid" id="F0ZLH8"/>
<dbReference type="PANTHER" id="PTHR31223">
    <property type="entry name" value="LOG FAMILY PROTEIN YJL055W"/>
    <property type="match status" value="1"/>
</dbReference>
<dbReference type="PANTHER" id="PTHR31223:SF70">
    <property type="entry name" value="LOG FAMILY PROTEIN YJL055W"/>
    <property type="match status" value="1"/>
</dbReference>
<dbReference type="RefSeq" id="XP_003288278.1">
    <property type="nucleotide sequence ID" value="XM_003288230.1"/>
</dbReference>
<dbReference type="OMA" id="HQKPIGL"/>
<dbReference type="SUPFAM" id="SSF102405">
    <property type="entry name" value="MCP/YpsA-like"/>
    <property type="match status" value="1"/>
</dbReference>
<dbReference type="KEGG" id="dpp:DICPUDRAFT_152490"/>
<dbReference type="Pfam" id="PF03641">
    <property type="entry name" value="Lysine_decarbox"/>
    <property type="match status" value="1"/>
</dbReference>
<dbReference type="OrthoDB" id="414463at2759"/>
<keyword evidence="2" id="KW-1185">Reference proteome</keyword>
<dbReference type="eggNOG" id="ENOG502QSR9">
    <property type="taxonomic scope" value="Eukaryota"/>
</dbReference>
<dbReference type="STRING" id="5786.F0ZLH8"/>
<dbReference type="GO" id="GO:0009691">
    <property type="term" value="P:cytokinin biosynthetic process"/>
    <property type="evidence" value="ECO:0000318"/>
    <property type="project" value="GO_Central"/>
</dbReference>
<dbReference type="NCBIfam" id="TIGR00730">
    <property type="entry name" value="Rossman fold protein, TIGR00730 family"/>
    <property type="match status" value="1"/>
</dbReference>
<gene>
    <name evidence="1" type="ORF">DICPUDRAFT_152490</name>
</gene>
<dbReference type="GeneID" id="10501690"/>
<dbReference type="EMBL" id="GL871068">
    <property type="protein sequence ID" value="EGC35190.1"/>
    <property type="molecule type" value="Genomic_DNA"/>
</dbReference>
<dbReference type="Gene3D" id="3.40.50.450">
    <property type="match status" value="1"/>
</dbReference>
<dbReference type="InterPro" id="IPR005269">
    <property type="entry name" value="LOG"/>
</dbReference>
<evidence type="ECO:0008006" key="3">
    <source>
        <dbReference type="Google" id="ProtNLM"/>
    </source>
</evidence>
<dbReference type="VEuPathDB" id="AmoebaDB:DICPUDRAFT_152490"/>
<dbReference type="FunFam" id="3.40.50.450:FF:000067">
    <property type="entry name" value="Uncharacterized protein"/>
    <property type="match status" value="1"/>
</dbReference>
<evidence type="ECO:0000313" key="1">
    <source>
        <dbReference type="EMBL" id="EGC35190.1"/>
    </source>
</evidence>
<proteinExistence type="predicted"/>
<dbReference type="FunCoup" id="F0ZLH8">
    <property type="interactions" value="70"/>
</dbReference>
<dbReference type="GO" id="GO:0102682">
    <property type="term" value="F:cytokinin riboside 5'-monophosphate phosphoribohydrolase activity"/>
    <property type="evidence" value="ECO:0000318"/>
    <property type="project" value="GO_Central"/>
</dbReference>
<protein>
    <recommendedName>
        <fullName evidence="3">Cytokinin riboside 5'-monophosphate phosphoribohydrolase</fullName>
    </recommendedName>
</protein>
<accession>F0ZLH8</accession>
<evidence type="ECO:0000313" key="2">
    <source>
        <dbReference type="Proteomes" id="UP000001064"/>
    </source>
</evidence>